<feature type="transmembrane region" description="Helical" evidence="16">
    <location>
        <begin position="64"/>
        <end position="87"/>
    </location>
</feature>
<keyword evidence="5 16" id="KW-0812">Transmembrane</keyword>
<feature type="transmembrane region" description="Helical" evidence="16">
    <location>
        <begin position="148"/>
        <end position="173"/>
    </location>
</feature>
<evidence type="ECO:0000256" key="15">
    <source>
        <dbReference type="SAM" id="MobiDB-lite"/>
    </source>
</evidence>
<dbReference type="InterPro" id="IPR029058">
    <property type="entry name" value="AB_hydrolase_fold"/>
</dbReference>
<dbReference type="GO" id="GO:0046872">
    <property type="term" value="F:metal ion binding"/>
    <property type="evidence" value="ECO:0007669"/>
    <property type="project" value="UniProtKB-KW"/>
</dbReference>
<keyword evidence="7" id="KW-0378">Hydrolase</keyword>
<keyword evidence="8" id="KW-0106">Calcium</keyword>
<keyword evidence="11" id="KW-0443">Lipid metabolism</keyword>
<name>A0A8J5XWU0_DIALT</name>
<evidence type="ECO:0000259" key="17">
    <source>
        <dbReference type="Pfam" id="PF01764"/>
    </source>
</evidence>
<evidence type="ECO:0000256" key="16">
    <source>
        <dbReference type="SAM" id="Phobius"/>
    </source>
</evidence>
<accession>A0A8J5XWU0</accession>
<evidence type="ECO:0000256" key="1">
    <source>
        <dbReference type="ARBA" id="ARBA00001913"/>
    </source>
</evidence>
<keyword evidence="10 16" id="KW-1133">Transmembrane helix</keyword>
<evidence type="ECO:0000256" key="12">
    <source>
        <dbReference type="ARBA" id="ARBA00023136"/>
    </source>
</evidence>
<reference evidence="18" key="1">
    <citation type="submission" date="2021-05" db="EMBL/GenBank/DDBJ databases">
        <title>The genome of the haptophyte Pavlova lutheri (Diacronema luteri, Pavlovales) - a model for lipid biosynthesis in eukaryotic algae.</title>
        <authorList>
            <person name="Hulatt C.J."/>
            <person name="Posewitz M.C."/>
        </authorList>
    </citation>
    <scope>NUCLEOTIDE SEQUENCE</scope>
    <source>
        <strain evidence="18">NIVA-4/92</strain>
    </source>
</reference>
<dbReference type="OrthoDB" id="438440at2759"/>
<evidence type="ECO:0000256" key="3">
    <source>
        <dbReference type="ARBA" id="ARBA00022475"/>
    </source>
</evidence>
<sequence>MPALHWAGRLWPIADDDLVGFGVVGGAIRIAYVGFIAHAVLQLFARLGTGEPRDDPPHACVSDVVHFVLAAGGLSVVVLLVDVAISLSSASGSVWQSTPRRAVGPLLSLHVVVVACEAAWLAGGLLTPERLFPACNGENVLHIAMRDLYAVSIAWLALIATSTPAWIAMLFALSRSASQSSLVLRDEWCGRLCALFCSCMVRDAPEDTFASIARVVGSLLSAHGADRAVVSDLLTGLLLVRDAQERASHEAHRLAQLQRAQAFGAEPASHRPARGPMRGARRGAVEPPWGAPPEHDATAVRVDPTAVRVGCDRPPAAARGERAPFSAVALRPLGLSAEPPNRSRQKFYMYAQARKLELSVMDEVDAVRDAAHFMRFALGAYGMPIAMWVGDAATVREGLCGSGCGGGARGCGCCCISRGRANAAGGARAPSASASARTPHEVAFVRIARIASSDVLASDWARRHRPAGACAYAVCVDRASRSVVIAVRGTLDARDALTDVCAETIAAEQLRAGVAPAIANGTDDAADDGAHFADASATESELAAASAAADLAAAAAASRCASDEMLRGEGRARRAEGAAAGATSPDPPALASEWMSHRGIIEATAELMDELARTHVLRTLRRELQGNAGLLRGFRLVVTGHSLGAGVASLLTLLLRANGFPAARCIAFSPPPLLPRRAADACRAAIMTVALEGDVVPRLSLASVHLLAAQIVAELERCDAPKWLVWQRAAVRGVHAALGLGAGRRATAPPLSAPLGCPMRASAQRGQHVLVDGAADEPAGPMAQTDAAAEAASGVVKLYLAGRVMLLESVGAKAHRYSMLPCLGHSAAEHEAKWVDADEFQELKVAHSVIDHLPDRMAYILDTLASATRAYADRHDDVELVDAEEGRAHDDEVAPPRAEPCARDAAKAAAGARVCA</sequence>
<keyword evidence="6" id="KW-0479">Metal-binding</keyword>
<dbReference type="InterPro" id="IPR052214">
    <property type="entry name" value="DAG_Lipase-Related"/>
</dbReference>
<keyword evidence="9" id="KW-0442">Lipid degradation</keyword>
<evidence type="ECO:0000256" key="5">
    <source>
        <dbReference type="ARBA" id="ARBA00022692"/>
    </source>
</evidence>
<keyword evidence="19" id="KW-1185">Reference proteome</keyword>
<dbReference type="Pfam" id="PF01764">
    <property type="entry name" value="Lipase_3"/>
    <property type="match status" value="1"/>
</dbReference>
<dbReference type="Proteomes" id="UP000751190">
    <property type="component" value="Unassembled WGS sequence"/>
</dbReference>
<comment type="subcellular location">
    <subcellularLocation>
        <location evidence="2">Cell membrane</location>
        <topology evidence="2">Multi-pass membrane protein</topology>
    </subcellularLocation>
</comment>
<feature type="region of interest" description="Disordered" evidence="15">
    <location>
        <begin position="264"/>
        <end position="296"/>
    </location>
</feature>
<keyword evidence="4" id="KW-0597">Phosphoprotein</keyword>
<evidence type="ECO:0000256" key="7">
    <source>
        <dbReference type="ARBA" id="ARBA00022801"/>
    </source>
</evidence>
<keyword evidence="12 16" id="KW-0472">Membrane</keyword>
<evidence type="ECO:0000256" key="11">
    <source>
        <dbReference type="ARBA" id="ARBA00023098"/>
    </source>
</evidence>
<dbReference type="GO" id="GO:0016298">
    <property type="term" value="F:lipase activity"/>
    <property type="evidence" value="ECO:0007669"/>
    <property type="project" value="TreeGrafter"/>
</dbReference>
<evidence type="ECO:0000256" key="9">
    <source>
        <dbReference type="ARBA" id="ARBA00022963"/>
    </source>
</evidence>
<dbReference type="PANTHER" id="PTHR45792:SF8">
    <property type="entry name" value="DIACYLGLYCEROL LIPASE-ALPHA"/>
    <property type="match status" value="1"/>
</dbReference>
<dbReference type="EC" id="3.1.1.116" evidence="14"/>
<organism evidence="18 19">
    <name type="scientific">Diacronema lutheri</name>
    <name type="common">Unicellular marine alga</name>
    <name type="synonym">Monochrysis lutheri</name>
    <dbReference type="NCBI Taxonomy" id="2081491"/>
    <lineage>
        <taxon>Eukaryota</taxon>
        <taxon>Haptista</taxon>
        <taxon>Haptophyta</taxon>
        <taxon>Pavlovophyceae</taxon>
        <taxon>Pavlovales</taxon>
        <taxon>Pavlovaceae</taxon>
        <taxon>Diacronema</taxon>
    </lineage>
</organism>
<dbReference type="SUPFAM" id="SSF53474">
    <property type="entry name" value="alpha/beta-Hydrolases"/>
    <property type="match status" value="1"/>
</dbReference>
<evidence type="ECO:0000256" key="2">
    <source>
        <dbReference type="ARBA" id="ARBA00004651"/>
    </source>
</evidence>
<dbReference type="GO" id="GO:0005886">
    <property type="term" value="C:plasma membrane"/>
    <property type="evidence" value="ECO:0007669"/>
    <property type="project" value="UniProtKB-SubCell"/>
</dbReference>
<feature type="transmembrane region" description="Helical" evidence="16">
    <location>
        <begin position="107"/>
        <end position="127"/>
    </location>
</feature>
<gene>
    <name evidence="18" type="ORF">KFE25_005865</name>
</gene>
<evidence type="ECO:0000256" key="10">
    <source>
        <dbReference type="ARBA" id="ARBA00022989"/>
    </source>
</evidence>
<evidence type="ECO:0000313" key="18">
    <source>
        <dbReference type="EMBL" id="KAG8469410.1"/>
    </source>
</evidence>
<evidence type="ECO:0000256" key="4">
    <source>
        <dbReference type="ARBA" id="ARBA00022553"/>
    </source>
</evidence>
<dbReference type="Gene3D" id="3.40.50.1820">
    <property type="entry name" value="alpha/beta hydrolase"/>
    <property type="match status" value="1"/>
</dbReference>
<dbReference type="EMBL" id="JAGTXO010000002">
    <property type="protein sequence ID" value="KAG8469410.1"/>
    <property type="molecule type" value="Genomic_DNA"/>
</dbReference>
<evidence type="ECO:0000313" key="19">
    <source>
        <dbReference type="Proteomes" id="UP000751190"/>
    </source>
</evidence>
<feature type="transmembrane region" description="Helical" evidence="16">
    <location>
        <begin position="20"/>
        <end position="44"/>
    </location>
</feature>
<protein>
    <recommendedName>
        <fullName evidence="14">sn-1-specific diacylglycerol lipase</fullName>
        <ecNumber evidence="14">3.1.1.116</ecNumber>
    </recommendedName>
</protein>
<dbReference type="PANTHER" id="PTHR45792">
    <property type="entry name" value="DIACYLGLYCEROL LIPASE HOMOLOG-RELATED"/>
    <property type="match status" value="1"/>
</dbReference>
<proteinExistence type="predicted"/>
<evidence type="ECO:0000256" key="14">
    <source>
        <dbReference type="ARBA" id="ARBA00026104"/>
    </source>
</evidence>
<comment type="cofactor">
    <cofactor evidence="1">
        <name>Ca(2+)</name>
        <dbReference type="ChEBI" id="CHEBI:29108"/>
    </cofactor>
</comment>
<evidence type="ECO:0000256" key="6">
    <source>
        <dbReference type="ARBA" id="ARBA00022723"/>
    </source>
</evidence>
<dbReference type="InterPro" id="IPR002921">
    <property type="entry name" value="Fungal_lipase-type"/>
</dbReference>
<dbReference type="AlphaFoldDB" id="A0A8J5XWU0"/>
<feature type="domain" description="Fungal lipase-type" evidence="17">
    <location>
        <begin position="597"/>
        <end position="701"/>
    </location>
</feature>
<dbReference type="GO" id="GO:0016042">
    <property type="term" value="P:lipid catabolic process"/>
    <property type="evidence" value="ECO:0007669"/>
    <property type="project" value="UniProtKB-KW"/>
</dbReference>
<evidence type="ECO:0000256" key="13">
    <source>
        <dbReference type="ARBA" id="ARBA00024531"/>
    </source>
</evidence>
<evidence type="ECO:0000256" key="8">
    <source>
        <dbReference type="ARBA" id="ARBA00022837"/>
    </source>
</evidence>
<comment type="catalytic activity">
    <reaction evidence="13">
        <text>a 1,2-diacyl-sn-glycerol + H2O = a 2-acylglycerol + a fatty acid + H(+)</text>
        <dbReference type="Rhea" id="RHEA:33275"/>
        <dbReference type="ChEBI" id="CHEBI:15377"/>
        <dbReference type="ChEBI" id="CHEBI:15378"/>
        <dbReference type="ChEBI" id="CHEBI:17389"/>
        <dbReference type="ChEBI" id="CHEBI:17815"/>
        <dbReference type="ChEBI" id="CHEBI:28868"/>
        <dbReference type="EC" id="3.1.1.116"/>
    </reaction>
    <physiologicalReaction direction="left-to-right" evidence="13">
        <dbReference type="Rhea" id="RHEA:33276"/>
    </physiologicalReaction>
</comment>
<comment type="caution">
    <text evidence="18">The sequence shown here is derived from an EMBL/GenBank/DDBJ whole genome shotgun (WGS) entry which is preliminary data.</text>
</comment>
<keyword evidence="3" id="KW-1003">Cell membrane</keyword>